<feature type="binding site" evidence="15">
    <location>
        <begin position="165"/>
        <end position="166"/>
    </location>
    <ligand>
        <name>NADP(+)</name>
        <dbReference type="ChEBI" id="CHEBI:58349"/>
    </ligand>
</feature>
<dbReference type="EMBL" id="CP003985">
    <property type="protein sequence ID" value="AGF79126.1"/>
    <property type="molecule type" value="Genomic_DNA"/>
</dbReference>
<sequence>MSENSQKFNVAIAGATGAVGGAMLDVLQRRNFPINELRLLASERSVGKKINFRGQELEVQLLSKDAFEGIDIALFSAGAQRSLDFAPAAAAAGAVVIDNSSAYRMDPEIPLVVPEVNSHAIAAHSKHGIIANPNCSTIQMLVALKPILDKVGIKRLVISTYQAVSGTGAKAIEELDSQVKAYAETKEMKASVYPHQIAFNCLPHIDSFLENGYTKEEMKMVNETRKIFEDNTIGITATAVRVPVFYGHSEAVNIETKSKITVAEVKELLANAPGVKLVDDPANLKYPMAIDCAGNFETLVGRIREDESIDNGINLWVVSDNILKGAALNAVQIAESFVAQYK</sequence>
<dbReference type="PANTHER" id="PTHR46278:SF2">
    <property type="entry name" value="ASPARTATE-SEMIALDEHYDE DEHYDROGENASE"/>
    <property type="match status" value="1"/>
</dbReference>
<feature type="binding site" evidence="15">
    <location>
        <begin position="16"/>
        <end position="19"/>
    </location>
    <ligand>
        <name>NADP(+)</name>
        <dbReference type="ChEBI" id="CHEBI:58349"/>
    </ligand>
</feature>
<comment type="similarity">
    <text evidence="4 15">Belongs to the aspartate-semialdehyde dehydrogenase family.</text>
</comment>
<comment type="pathway">
    <text evidence="3 15">Amino-acid biosynthesis; L-threonine biosynthesis; L-threonine from L-aspartate: step 2/5.</text>
</comment>
<keyword evidence="13 15" id="KW-0486">Methionine biosynthesis</keyword>
<dbReference type="UniPathway" id="UPA00034">
    <property type="reaction ID" value="UER00016"/>
</dbReference>
<dbReference type="GO" id="GO:0050661">
    <property type="term" value="F:NADP binding"/>
    <property type="evidence" value="ECO:0007669"/>
    <property type="project" value="UniProtKB-UniRule"/>
</dbReference>
<dbReference type="GO" id="GO:0009089">
    <property type="term" value="P:lysine biosynthetic process via diaminopimelate"/>
    <property type="evidence" value="ECO:0007669"/>
    <property type="project" value="UniProtKB-UniRule"/>
</dbReference>
<feature type="active site" description="Acyl-thioester intermediate" evidence="15 16">
    <location>
        <position position="135"/>
    </location>
</feature>
<evidence type="ECO:0000256" key="8">
    <source>
        <dbReference type="ARBA" id="ARBA00022697"/>
    </source>
</evidence>
<dbReference type="EC" id="1.2.1.11" evidence="6 15"/>
<keyword evidence="19" id="KW-1185">Reference proteome</keyword>
<evidence type="ECO:0000256" key="6">
    <source>
        <dbReference type="ARBA" id="ARBA00013120"/>
    </source>
</evidence>
<evidence type="ECO:0000256" key="7">
    <source>
        <dbReference type="ARBA" id="ARBA00022605"/>
    </source>
</evidence>
<evidence type="ECO:0000256" key="11">
    <source>
        <dbReference type="ARBA" id="ARBA00023002"/>
    </source>
</evidence>
<feature type="binding site" evidence="15">
    <location>
        <position position="241"/>
    </location>
    <ligand>
        <name>substrate</name>
    </ligand>
</feature>
<feature type="binding site" evidence="15">
    <location>
        <position position="162"/>
    </location>
    <ligand>
        <name>substrate</name>
    </ligand>
</feature>
<dbReference type="AlphaFoldDB" id="M1PRZ2"/>
<organism evidence="18 19">
    <name type="scientific">Desulfocapsa sulfexigens (strain DSM 10523 / SB164P1)</name>
    <dbReference type="NCBI Taxonomy" id="1167006"/>
    <lineage>
        <taxon>Bacteria</taxon>
        <taxon>Pseudomonadati</taxon>
        <taxon>Thermodesulfobacteriota</taxon>
        <taxon>Desulfobulbia</taxon>
        <taxon>Desulfobulbales</taxon>
        <taxon>Desulfocapsaceae</taxon>
        <taxon>Desulfocapsa</taxon>
    </lineage>
</organism>
<dbReference type="SMART" id="SM00859">
    <property type="entry name" value="Semialdhyde_dh"/>
    <property type="match status" value="1"/>
</dbReference>
<name>M1PRZ2_DESSD</name>
<dbReference type="InterPro" id="IPR000534">
    <property type="entry name" value="Semialdehyde_DH_NAD-bd"/>
</dbReference>
<dbReference type="UniPathway" id="UPA00051">
    <property type="reaction ID" value="UER00464"/>
</dbReference>
<dbReference type="SUPFAM" id="SSF51735">
    <property type="entry name" value="NAD(P)-binding Rossmann-fold domains"/>
    <property type="match status" value="1"/>
</dbReference>
<dbReference type="Gene3D" id="3.30.360.10">
    <property type="entry name" value="Dihydrodipicolinate Reductase, domain 2"/>
    <property type="match status" value="1"/>
</dbReference>
<dbReference type="InterPro" id="IPR012080">
    <property type="entry name" value="Asp_semialdehyde_DH"/>
</dbReference>
<dbReference type="STRING" id="1167006.UWK_02590"/>
<dbReference type="HOGENOM" id="CLU_049966_0_1_7"/>
<dbReference type="PATRIC" id="fig|1167006.5.peg.2805"/>
<gene>
    <name evidence="15" type="primary">asd</name>
    <name evidence="18" type="ordered locus">UWK_02590</name>
</gene>
<dbReference type="GO" id="GO:0046983">
    <property type="term" value="F:protein dimerization activity"/>
    <property type="evidence" value="ECO:0007669"/>
    <property type="project" value="InterPro"/>
</dbReference>
<evidence type="ECO:0000256" key="13">
    <source>
        <dbReference type="ARBA" id="ARBA00023167"/>
    </source>
</evidence>
<dbReference type="CDD" id="cd02316">
    <property type="entry name" value="VcASADH2_like_N"/>
    <property type="match status" value="1"/>
</dbReference>
<evidence type="ECO:0000259" key="17">
    <source>
        <dbReference type="SMART" id="SM00859"/>
    </source>
</evidence>
<comment type="subunit">
    <text evidence="5 15">Homodimer.</text>
</comment>
<keyword evidence="11 15" id="KW-0560">Oxidoreductase</keyword>
<dbReference type="RefSeq" id="WP_015404812.1">
    <property type="nucleotide sequence ID" value="NC_020304.1"/>
</dbReference>
<dbReference type="GO" id="GO:0009088">
    <property type="term" value="P:threonine biosynthetic process"/>
    <property type="evidence" value="ECO:0007669"/>
    <property type="project" value="UniProtKB-UniRule"/>
</dbReference>
<keyword evidence="8 15" id="KW-0791">Threonine biosynthesis</keyword>
<dbReference type="PANTHER" id="PTHR46278">
    <property type="entry name" value="DEHYDROGENASE, PUTATIVE-RELATED"/>
    <property type="match status" value="1"/>
</dbReference>
<dbReference type="SUPFAM" id="SSF55347">
    <property type="entry name" value="Glyceraldehyde-3-phosphate dehydrogenase-like, C-terminal domain"/>
    <property type="match status" value="1"/>
</dbReference>
<dbReference type="PIRSF" id="PIRSF000148">
    <property type="entry name" value="ASA_dh"/>
    <property type="match status" value="1"/>
</dbReference>
<dbReference type="UniPathway" id="UPA00050">
    <property type="reaction ID" value="UER00463"/>
</dbReference>
<dbReference type="Pfam" id="PF01118">
    <property type="entry name" value="Semialdhyde_dh"/>
    <property type="match status" value="1"/>
</dbReference>
<dbReference type="NCBIfam" id="TIGR01296">
    <property type="entry name" value="asd_B"/>
    <property type="match status" value="1"/>
</dbReference>
<evidence type="ECO:0000256" key="14">
    <source>
        <dbReference type="ARBA" id="ARBA00047891"/>
    </source>
</evidence>
<dbReference type="NCBIfam" id="NF011456">
    <property type="entry name" value="PRK14874.1"/>
    <property type="match status" value="1"/>
</dbReference>
<dbReference type="Gene3D" id="3.40.50.720">
    <property type="entry name" value="NAD(P)-binding Rossmann-like Domain"/>
    <property type="match status" value="1"/>
</dbReference>
<evidence type="ECO:0000313" key="18">
    <source>
        <dbReference type="EMBL" id="AGF79126.1"/>
    </source>
</evidence>
<dbReference type="KEGG" id="dsf:UWK_02590"/>
<feature type="binding site" evidence="15">
    <location>
        <begin position="44"/>
        <end position="45"/>
    </location>
    <ligand>
        <name>NADP(+)</name>
        <dbReference type="ChEBI" id="CHEBI:58349"/>
    </ligand>
</feature>
<comment type="caution">
    <text evidence="15">Lacks conserved residue(s) required for the propagation of feature annotation.</text>
</comment>
<dbReference type="GO" id="GO:0071266">
    <property type="term" value="P:'de novo' L-methionine biosynthetic process"/>
    <property type="evidence" value="ECO:0007669"/>
    <property type="project" value="UniProtKB-UniRule"/>
</dbReference>
<evidence type="ECO:0000256" key="15">
    <source>
        <dbReference type="HAMAP-Rule" id="MF_02121"/>
    </source>
</evidence>
<dbReference type="InterPro" id="IPR005986">
    <property type="entry name" value="Asp_semialdehyde_DH_beta"/>
</dbReference>
<dbReference type="InterPro" id="IPR012280">
    <property type="entry name" value="Semialdhyde_DH_dimer_dom"/>
</dbReference>
<feature type="binding site" evidence="15">
    <location>
        <position position="104"/>
    </location>
    <ligand>
        <name>phosphate</name>
        <dbReference type="ChEBI" id="CHEBI:43474"/>
    </ligand>
</feature>
<dbReference type="HAMAP" id="MF_02121">
    <property type="entry name" value="ASADH"/>
    <property type="match status" value="1"/>
</dbReference>
<keyword evidence="9 15" id="KW-0521">NADP</keyword>
<keyword evidence="12 15" id="KW-0457">Lysine biosynthesis</keyword>
<evidence type="ECO:0000313" key="19">
    <source>
        <dbReference type="Proteomes" id="UP000011721"/>
    </source>
</evidence>
<keyword evidence="10 15" id="KW-0220">Diaminopimelate biosynthesis</keyword>
<protein>
    <recommendedName>
        <fullName evidence="6 15">Aspartate-semialdehyde dehydrogenase</fullName>
        <shortName evidence="15">ASA dehydrogenase</shortName>
        <shortName evidence="15">ASADH</shortName>
        <ecNumber evidence="6 15">1.2.1.11</ecNumber>
    </recommendedName>
    <alternativeName>
        <fullName evidence="15">Aspartate-beta-semialdehyde dehydrogenase</fullName>
    </alternativeName>
</protein>
<comment type="pathway">
    <text evidence="1 15">Amino-acid biosynthesis; L-methionine biosynthesis via de novo pathway; L-homoserine from L-aspartate: step 2/3.</text>
</comment>
<evidence type="ECO:0000256" key="12">
    <source>
        <dbReference type="ARBA" id="ARBA00023154"/>
    </source>
</evidence>
<dbReference type="GO" id="GO:0019877">
    <property type="term" value="P:diaminopimelate biosynthetic process"/>
    <property type="evidence" value="ECO:0007669"/>
    <property type="project" value="UniProtKB-UniRule"/>
</dbReference>
<evidence type="ECO:0000256" key="4">
    <source>
        <dbReference type="ARBA" id="ARBA00010584"/>
    </source>
</evidence>
<feature type="active site" description="Proton acceptor" evidence="15 16">
    <location>
        <position position="248"/>
    </location>
</feature>
<keyword evidence="7 15" id="KW-0028">Amino-acid biosynthesis</keyword>
<dbReference type="InterPro" id="IPR036291">
    <property type="entry name" value="NAD(P)-bd_dom_sf"/>
</dbReference>
<evidence type="ECO:0000256" key="2">
    <source>
        <dbReference type="ARBA" id="ARBA00005076"/>
    </source>
</evidence>
<dbReference type="GO" id="GO:0004073">
    <property type="term" value="F:aspartate-semialdehyde dehydrogenase activity"/>
    <property type="evidence" value="ECO:0007669"/>
    <property type="project" value="UniProtKB-UniRule"/>
</dbReference>
<comment type="catalytic activity">
    <reaction evidence="14 15">
        <text>L-aspartate 4-semialdehyde + phosphate + NADP(+) = 4-phospho-L-aspartate + NADPH + H(+)</text>
        <dbReference type="Rhea" id="RHEA:24284"/>
        <dbReference type="ChEBI" id="CHEBI:15378"/>
        <dbReference type="ChEBI" id="CHEBI:43474"/>
        <dbReference type="ChEBI" id="CHEBI:57535"/>
        <dbReference type="ChEBI" id="CHEBI:57783"/>
        <dbReference type="ChEBI" id="CHEBI:58349"/>
        <dbReference type="ChEBI" id="CHEBI:537519"/>
        <dbReference type="EC" id="1.2.1.11"/>
    </reaction>
</comment>
<dbReference type="CDD" id="cd18131">
    <property type="entry name" value="ASADH_C_bac_euk_like"/>
    <property type="match status" value="1"/>
</dbReference>
<dbReference type="Proteomes" id="UP000011721">
    <property type="component" value="Chromosome"/>
</dbReference>
<evidence type="ECO:0000256" key="5">
    <source>
        <dbReference type="ARBA" id="ARBA00011738"/>
    </source>
</evidence>
<proteinExistence type="inferred from homology"/>
<accession>M1PRZ2</accession>
<evidence type="ECO:0000256" key="1">
    <source>
        <dbReference type="ARBA" id="ARBA00005021"/>
    </source>
</evidence>
<comment type="pathway">
    <text evidence="2 15">Amino-acid biosynthesis; L-lysine biosynthesis via DAP pathway; (S)-tetrahydrodipicolinate from L-aspartate: step 2/4.</text>
</comment>
<feature type="domain" description="Semialdehyde dehydrogenase NAD-binding" evidence="17">
    <location>
        <begin position="9"/>
        <end position="124"/>
    </location>
</feature>
<comment type="function">
    <text evidence="15">Catalyzes the NADPH-dependent formation of L-aspartate-semialdehyde (L-ASA) by the reductive dephosphorylation of L-aspartyl-4-phosphate.</text>
</comment>
<feature type="binding site" evidence="15">
    <location>
        <position position="321"/>
    </location>
    <ligand>
        <name>NADP(+)</name>
        <dbReference type="ChEBI" id="CHEBI:58349"/>
    </ligand>
</feature>
<reference evidence="19" key="1">
    <citation type="journal article" date="2013" name="Stand. Genomic Sci.">
        <title>Complete genome sequence of Desulfocapsa sulfexigens, a marine deltaproteobacterium specialized in disproportionating inorganic sulfur compounds.</title>
        <authorList>
            <person name="Finster K.W."/>
            <person name="Kjeldsen K.U."/>
            <person name="Kube M."/>
            <person name="Reinhardt R."/>
            <person name="Mussmann M."/>
            <person name="Amann R."/>
            <person name="Schreiber L."/>
        </authorList>
    </citation>
    <scope>NUCLEOTIDE SEQUENCE [LARGE SCALE GENOMIC DNA]</scope>
    <source>
        <strain evidence="19">DSM 10523 / SB164P1</strain>
    </source>
</reference>
<dbReference type="GO" id="GO:0051287">
    <property type="term" value="F:NAD binding"/>
    <property type="evidence" value="ECO:0007669"/>
    <property type="project" value="InterPro"/>
</dbReference>
<evidence type="ECO:0000256" key="10">
    <source>
        <dbReference type="ARBA" id="ARBA00022915"/>
    </source>
</evidence>
<dbReference type="Pfam" id="PF02774">
    <property type="entry name" value="Semialdhyde_dhC"/>
    <property type="match status" value="1"/>
</dbReference>
<evidence type="ECO:0000256" key="16">
    <source>
        <dbReference type="PIRSR" id="PIRSR000148-1"/>
    </source>
</evidence>
<dbReference type="eggNOG" id="COG0136">
    <property type="taxonomic scope" value="Bacteria"/>
</dbReference>
<dbReference type="GO" id="GO:0009097">
    <property type="term" value="P:isoleucine biosynthetic process"/>
    <property type="evidence" value="ECO:0007669"/>
    <property type="project" value="UniProtKB-UniRule"/>
</dbReference>
<evidence type="ECO:0000256" key="3">
    <source>
        <dbReference type="ARBA" id="ARBA00005097"/>
    </source>
</evidence>
<dbReference type="OrthoDB" id="9805684at2"/>
<evidence type="ECO:0000256" key="9">
    <source>
        <dbReference type="ARBA" id="ARBA00022857"/>
    </source>
</evidence>